<dbReference type="PANTHER" id="PTHR36312:SF1">
    <property type="entry name" value="OS01G0594500 PROTEIN"/>
    <property type="match status" value="1"/>
</dbReference>
<dbReference type="AlphaFoldDB" id="A0AA88V9I1"/>
<evidence type="ECO:0000313" key="3">
    <source>
        <dbReference type="Proteomes" id="UP001188597"/>
    </source>
</evidence>
<sequence>MKGIREASLLVVLVVLGMAVGQSTATFKDCYAKCFIFCMIEPDHTLCSCTTSCLKECIFPAATPQTSIHEESLGFCKLGCASSLCSKLSTKQNPKALVVMDVTNMKQFVIVAMVVLMLARHATSKFEQCFPPCYYGCILERKGNNLALPDPKKLLPCAWKCIKQCAVDKPPLDLTATTQYYCNLGCMLDFCADVTNGIPCLWVVLVVLGMAVGQSTATFKDCCAICFIFCMIEPDHTLCSCTTSCLKECIFPAATPQASFQLLPLKPVLTKRISASASLVVPPLCVPKSARTRTQ</sequence>
<name>A0AA88V9I1_9ASTE</name>
<feature type="chain" id="PRO_5041665692" evidence="1">
    <location>
        <begin position="26"/>
        <end position="295"/>
    </location>
</feature>
<protein>
    <submittedName>
        <fullName evidence="2">Uncharacterized protein</fullName>
    </submittedName>
</protein>
<reference evidence="2" key="1">
    <citation type="submission" date="2022-12" db="EMBL/GenBank/DDBJ databases">
        <title>Draft genome assemblies for two species of Escallonia (Escalloniales).</title>
        <authorList>
            <person name="Chanderbali A."/>
            <person name="Dervinis C."/>
            <person name="Anghel I."/>
            <person name="Soltis D."/>
            <person name="Soltis P."/>
            <person name="Zapata F."/>
        </authorList>
    </citation>
    <scope>NUCLEOTIDE SEQUENCE</scope>
    <source>
        <strain evidence="2">UCBG64.0493</strain>
        <tissue evidence="2">Leaf</tissue>
    </source>
</reference>
<keyword evidence="1" id="KW-0732">Signal</keyword>
<dbReference type="EMBL" id="JAVXUP010002356">
    <property type="protein sequence ID" value="KAK3003818.1"/>
    <property type="molecule type" value="Genomic_DNA"/>
</dbReference>
<evidence type="ECO:0000313" key="2">
    <source>
        <dbReference type="EMBL" id="KAK3003818.1"/>
    </source>
</evidence>
<proteinExistence type="predicted"/>
<feature type="signal peptide" evidence="1">
    <location>
        <begin position="1"/>
        <end position="25"/>
    </location>
</feature>
<feature type="non-terminal residue" evidence="2">
    <location>
        <position position="295"/>
    </location>
</feature>
<keyword evidence="3" id="KW-1185">Reference proteome</keyword>
<dbReference type="Proteomes" id="UP001188597">
    <property type="component" value="Unassembled WGS sequence"/>
</dbReference>
<gene>
    <name evidence="2" type="ORF">RJ639_017904</name>
</gene>
<dbReference type="PANTHER" id="PTHR36312">
    <property type="entry name" value="THIONIN-LIKE PROTEIN 1"/>
    <property type="match status" value="1"/>
</dbReference>
<evidence type="ECO:0000256" key="1">
    <source>
        <dbReference type="SAM" id="SignalP"/>
    </source>
</evidence>
<organism evidence="2 3">
    <name type="scientific">Escallonia herrerae</name>
    <dbReference type="NCBI Taxonomy" id="1293975"/>
    <lineage>
        <taxon>Eukaryota</taxon>
        <taxon>Viridiplantae</taxon>
        <taxon>Streptophyta</taxon>
        <taxon>Embryophyta</taxon>
        <taxon>Tracheophyta</taxon>
        <taxon>Spermatophyta</taxon>
        <taxon>Magnoliopsida</taxon>
        <taxon>eudicotyledons</taxon>
        <taxon>Gunneridae</taxon>
        <taxon>Pentapetalae</taxon>
        <taxon>asterids</taxon>
        <taxon>campanulids</taxon>
        <taxon>Escalloniales</taxon>
        <taxon>Escalloniaceae</taxon>
        <taxon>Escallonia</taxon>
    </lineage>
</organism>
<dbReference type="InterPro" id="IPR038975">
    <property type="entry name" value="THNL"/>
</dbReference>
<accession>A0AA88V9I1</accession>
<comment type="caution">
    <text evidence="2">The sequence shown here is derived from an EMBL/GenBank/DDBJ whole genome shotgun (WGS) entry which is preliminary data.</text>
</comment>